<evidence type="ECO:0000313" key="2">
    <source>
        <dbReference type="EMBL" id="WAT03161.1"/>
    </source>
</evidence>
<accession>A0ABY7HWI6</accession>
<dbReference type="EMBL" id="CP114058">
    <property type="protein sequence ID" value="WAT03161.1"/>
    <property type="molecule type" value="Genomic_DNA"/>
</dbReference>
<name>A0ABY7HWI6_9GAMM</name>
<proteinExistence type="predicted"/>
<reference evidence="2" key="1">
    <citation type="submission" date="2022-12" db="EMBL/GenBank/DDBJ databases">
        <title>Complete genome sequence of an Australian strain of Rouxiella badensis DAR84756 and resolution of the R. badensis DSM100043 and R. chamberiensis DSM28324 genomes.</title>
        <authorList>
            <person name="Paul S."/>
            <person name="Anderson P.J."/>
            <person name="Maynard G."/>
            <person name="Dyall-Smith M."/>
            <person name="Kudinha T."/>
        </authorList>
    </citation>
    <scope>NUCLEOTIDE SEQUENCE</scope>
    <source>
        <strain evidence="2">DSM 28324</strain>
    </source>
</reference>
<dbReference type="InterPro" id="IPR021413">
    <property type="entry name" value="DUF3053"/>
</dbReference>
<keyword evidence="3" id="KW-1185">Reference proteome</keyword>
<organism evidence="2 3">
    <name type="scientific">Rouxiella chamberiensis</name>
    <dbReference type="NCBI Taxonomy" id="1513468"/>
    <lineage>
        <taxon>Bacteria</taxon>
        <taxon>Pseudomonadati</taxon>
        <taxon>Pseudomonadota</taxon>
        <taxon>Gammaproteobacteria</taxon>
        <taxon>Enterobacterales</taxon>
        <taxon>Yersiniaceae</taxon>
        <taxon>Rouxiella</taxon>
    </lineage>
</organism>
<protein>
    <submittedName>
        <fullName evidence="2">DUF3053 domain-containing protein</fullName>
    </submittedName>
</protein>
<gene>
    <name evidence="2" type="ORF">O1V66_20455</name>
</gene>
<keyword evidence="1" id="KW-1133">Transmembrane helix</keyword>
<keyword evidence="1" id="KW-0472">Membrane</keyword>
<dbReference type="Pfam" id="PF11254">
    <property type="entry name" value="DUF3053"/>
    <property type="match status" value="1"/>
</dbReference>
<keyword evidence="1" id="KW-0812">Transmembrane</keyword>
<dbReference type="Proteomes" id="UP001164712">
    <property type="component" value="Chromosome"/>
</dbReference>
<sequence length="240" mass="27124">MSRQNRNTLIHYFFIPFILLLLIVSLNGCGDNELTQRKAFIDFLQQQILAQDTVRVPVLTADQQKAFGQYSKDYRVITEFHRKMDIALDSSLVPVFTSMNALTSVNALLEQRDELQSMALKSAKWQEELTLLRTQAEAQRLALKQPPDLGAVYNQAYGKVVSQPADVATQVFTLLPEVLKLIVVKADFIKSQGRKVTVSGNTLQFASQAQLNKYNAIQKQLVPLNAQLMALSRQMQHMVQ</sequence>
<evidence type="ECO:0000313" key="3">
    <source>
        <dbReference type="Proteomes" id="UP001164712"/>
    </source>
</evidence>
<evidence type="ECO:0000256" key="1">
    <source>
        <dbReference type="SAM" id="Phobius"/>
    </source>
</evidence>
<feature type="transmembrane region" description="Helical" evidence="1">
    <location>
        <begin position="9"/>
        <end position="28"/>
    </location>
</feature>